<evidence type="ECO:0000313" key="2">
    <source>
        <dbReference type="Proteomes" id="UP000019365"/>
    </source>
</evidence>
<accession>W7UY55</accession>
<proteinExistence type="predicted"/>
<sequence>MRADDEITKEQFMNMKSEVDTQIASLQGQICELSPTEKVTETSDVPDYDERITLLRYALERYTDFDSDEDIPEAVIEAFVEKIVVNENSFDWYLHFTGDDKTPKTCNVDGNKKAHKIKLFGASYAPALVEGCSGCYC</sequence>
<reference evidence="1 2" key="1">
    <citation type="journal article" date="2014" name="PLoS ONE">
        <title>Rumen cellulosomics: divergent fiber-degrading strategies revealed by comparative genome-wide analysis of six ruminococcal strains.</title>
        <authorList>
            <person name="Dassa B."/>
            <person name="Borovok I."/>
            <person name="Ruimy-Israeli V."/>
            <person name="Lamed R."/>
            <person name="Flint H.J."/>
            <person name="Duncan S.H."/>
            <person name="Henrissat B."/>
            <person name="Coutinho P."/>
            <person name="Morrison M."/>
            <person name="Mosoni P."/>
            <person name="Yeoman C.J."/>
            <person name="White B.A."/>
            <person name="Bayer E.A."/>
        </authorList>
    </citation>
    <scope>NUCLEOTIDE SEQUENCE [LARGE SCALE GENOMIC DNA]</scope>
    <source>
        <strain evidence="1 2">007c</strain>
    </source>
</reference>
<comment type="caution">
    <text evidence="1">The sequence shown here is derived from an EMBL/GenBank/DDBJ whole genome shotgun (WGS) entry which is preliminary data.</text>
</comment>
<organism evidence="1 2">
    <name type="scientific">Ruminococcus flavefaciens 007c</name>
    <dbReference type="NCBI Taxonomy" id="1341157"/>
    <lineage>
        <taxon>Bacteria</taxon>
        <taxon>Bacillati</taxon>
        <taxon>Bacillota</taxon>
        <taxon>Clostridia</taxon>
        <taxon>Eubacteriales</taxon>
        <taxon>Oscillospiraceae</taxon>
        <taxon>Ruminococcus</taxon>
    </lineage>
</organism>
<keyword evidence="2" id="KW-1185">Reference proteome</keyword>
<evidence type="ECO:0000313" key="1">
    <source>
        <dbReference type="EMBL" id="EWM53322.1"/>
    </source>
</evidence>
<name>W7UY55_RUMFL</name>
<dbReference type="PATRIC" id="fig|1341157.4.peg.2098"/>
<dbReference type="AlphaFoldDB" id="W7UY55"/>
<dbReference type="Proteomes" id="UP000019365">
    <property type="component" value="Unassembled WGS sequence"/>
</dbReference>
<protein>
    <submittedName>
        <fullName evidence="1">Uncharacterized protein</fullName>
    </submittedName>
</protein>
<dbReference type="RefSeq" id="WP_037299657.1">
    <property type="nucleotide sequence ID" value="NZ_ATAX01000026.1"/>
</dbReference>
<gene>
    <name evidence="1" type="ORF">RF007C_10140</name>
</gene>
<dbReference type="EMBL" id="ATAX01000026">
    <property type="protein sequence ID" value="EWM53322.1"/>
    <property type="molecule type" value="Genomic_DNA"/>
</dbReference>